<dbReference type="EMBL" id="CP129968">
    <property type="protein sequence ID" value="WKK79507.1"/>
    <property type="molecule type" value="Genomic_DNA"/>
</dbReference>
<protein>
    <submittedName>
        <fullName evidence="1">Uncharacterized protein</fullName>
    </submittedName>
</protein>
<proteinExistence type="predicted"/>
<accession>A0AA49GBU9</accession>
<dbReference type="KEGG" id="marp:QYS47_19235"/>
<reference evidence="1" key="1">
    <citation type="submission" date="2023-08" db="EMBL/GenBank/DDBJ databases">
        <title>Comparative genomics and taxonomic characterization of three novel marine species of genus Marivirga.</title>
        <authorList>
            <person name="Muhammad N."/>
            <person name="Kim S.-G."/>
        </authorList>
    </citation>
    <scope>NUCLEOTIDE SEQUENCE</scope>
    <source>
        <strain evidence="1">BKB1-2</strain>
    </source>
</reference>
<evidence type="ECO:0000313" key="1">
    <source>
        <dbReference type="EMBL" id="WKK79507.1"/>
    </source>
</evidence>
<name>A0AA49GBU9_9BACT</name>
<sequence>MDYQKELVVVSQKLIPDFEFNQQTISDKNGFVKSISPYLSHLLDNDFQKLVQIMYRIDVSEKEFALTLQAGNENIAEKLAELIYNRLCLKAKIRAKYKAK</sequence>
<organism evidence="1">
    <name type="scientific">Marivirga arenosa</name>
    <dbReference type="NCBI Taxonomy" id="3059076"/>
    <lineage>
        <taxon>Bacteria</taxon>
        <taxon>Pseudomonadati</taxon>
        <taxon>Bacteroidota</taxon>
        <taxon>Cytophagia</taxon>
        <taxon>Cytophagales</taxon>
        <taxon>Marivirgaceae</taxon>
        <taxon>Marivirga</taxon>
    </lineage>
</organism>
<gene>
    <name evidence="1" type="ORF">QYS47_19235</name>
</gene>
<dbReference type="AlphaFoldDB" id="A0AA49GBU9"/>
<dbReference type="Proteomes" id="UP001232019">
    <property type="component" value="Chromosome"/>
</dbReference>
<dbReference type="RefSeq" id="WP_302123492.1">
    <property type="nucleotide sequence ID" value="NZ_CP129968.2"/>
</dbReference>